<feature type="domain" description="Glutaredoxin" evidence="1">
    <location>
        <begin position="102"/>
        <end position="163"/>
    </location>
</feature>
<protein>
    <recommendedName>
        <fullName evidence="1">Glutaredoxin domain-containing protein</fullName>
    </recommendedName>
</protein>
<dbReference type="PROSITE" id="PS51354">
    <property type="entry name" value="GLUTAREDOXIN_2"/>
    <property type="match status" value="1"/>
</dbReference>
<keyword evidence="3" id="KW-1185">Reference proteome</keyword>
<dbReference type="EMBL" id="CP138894">
    <property type="protein sequence ID" value="WPK23876.1"/>
    <property type="molecule type" value="Genomic_DNA"/>
</dbReference>
<dbReference type="Pfam" id="PF00462">
    <property type="entry name" value="Glutaredoxin"/>
    <property type="match status" value="1"/>
</dbReference>
<proteinExistence type="predicted"/>
<dbReference type="GeneID" id="88172193"/>
<dbReference type="InterPro" id="IPR002109">
    <property type="entry name" value="Glutaredoxin"/>
</dbReference>
<dbReference type="KEGG" id="asau:88172193"/>
<dbReference type="GO" id="GO:0000324">
    <property type="term" value="C:fungal-type vacuole"/>
    <property type="evidence" value="ECO:0007669"/>
    <property type="project" value="TreeGrafter"/>
</dbReference>
<dbReference type="CDD" id="cd03419">
    <property type="entry name" value="GRX_GRXh_1_2_like"/>
    <property type="match status" value="1"/>
</dbReference>
<reference evidence="2 3" key="1">
    <citation type="submission" date="2023-10" db="EMBL/GenBank/DDBJ databases">
        <title>Draft Genome Sequence of Candida saopaulonensis from a very Premature Infant with Sepsis.</title>
        <authorList>
            <person name="Ning Y."/>
            <person name="Dai R."/>
            <person name="Xiao M."/>
            <person name="Xu Y."/>
            <person name="Yan Q."/>
            <person name="Zhang L."/>
        </authorList>
    </citation>
    <scope>NUCLEOTIDE SEQUENCE [LARGE SCALE GENOMIC DNA]</scope>
    <source>
        <strain evidence="2 3">19XY460</strain>
    </source>
</reference>
<evidence type="ECO:0000313" key="3">
    <source>
        <dbReference type="Proteomes" id="UP001338582"/>
    </source>
</evidence>
<dbReference type="PANTHER" id="PTHR45694:SF5">
    <property type="entry name" value="GLUTAREDOXIN 2"/>
    <property type="match status" value="1"/>
</dbReference>
<accession>A0AAX4H5L7</accession>
<evidence type="ECO:0000259" key="1">
    <source>
        <dbReference type="Pfam" id="PF00462"/>
    </source>
</evidence>
<dbReference type="GO" id="GO:0034599">
    <property type="term" value="P:cellular response to oxidative stress"/>
    <property type="evidence" value="ECO:0007669"/>
    <property type="project" value="TreeGrafter"/>
</dbReference>
<dbReference type="InterPro" id="IPR036249">
    <property type="entry name" value="Thioredoxin-like_sf"/>
</dbReference>
<dbReference type="GO" id="GO:0015038">
    <property type="term" value="F:glutathione disulfide oxidoreductase activity"/>
    <property type="evidence" value="ECO:0007669"/>
    <property type="project" value="TreeGrafter"/>
</dbReference>
<dbReference type="PANTHER" id="PTHR45694">
    <property type="entry name" value="GLUTAREDOXIN 2"/>
    <property type="match status" value="1"/>
</dbReference>
<dbReference type="Gene3D" id="3.40.30.10">
    <property type="entry name" value="Glutaredoxin"/>
    <property type="match status" value="1"/>
</dbReference>
<organism evidence="2 3">
    <name type="scientific">Australozyma saopauloensis</name>
    <dbReference type="NCBI Taxonomy" id="291208"/>
    <lineage>
        <taxon>Eukaryota</taxon>
        <taxon>Fungi</taxon>
        <taxon>Dikarya</taxon>
        <taxon>Ascomycota</taxon>
        <taxon>Saccharomycotina</taxon>
        <taxon>Pichiomycetes</taxon>
        <taxon>Metschnikowiaceae</taxon>
        <taxon>Australozyma</taxon>
    </lineage>
</organism>
<dbReference type="RefSeq" id="XP_062876261.1">
    <property type="nucleotide sequence ID" value="XM_063020191.1"/>
</dbReference>
<dbReference type="Proteomes" id="UP001338582">
    <property type="component" value="Chromosome 1"/>
</dbReference>
<gene>
    <name evidence="2" type="ORF">PUMCH_001126</name>
</gene>
<name>A0AAX4H5L7_9ASCO</name>
<sequence>MLFSKKGRIAALALITVALFTTLFMSKNVLSAPDFTKNFLSGSPIILSGNDALADEAINKQISDEKNGLTPANDMNKGDADDSGHFDPAKALLEIRSLGPMIVFSKSYCPFSKKLKKLLTENYSITPSPIYVELDKHRHGGELQTYLGQVTKRSTVPNVIIGTDSLVSRGGADDFIKFHNDGSLADLLNTWGGKDVSVSRIEVPLNH</sequence>
<dbReference type="SUPFAM" id="SSF52833">
    <property type="entry name" value="Thioredoxin-like"/>
    <property type="match status" value="1"/>
</dbReference>
<dbReference type="PRINTS" id="PR00160">
    <property type="entry name" value="GLUTAREDOXIN"/>
</dbReference>
<evidence type="ECO:0000313" key="2">
    <source>
        <dbReference type="EMBL" id="WPK23876.1"/>
    </source>
</evidence>
<dbReference type="InterPro" id="IPR014025">
    <property type="entry name" value="Glutaredoxin_subgr"/>
</dbReference>
<dbReference type="AlphaFoldDB" id="A0AAX4H5L7"/>
<dbReference type="GO" id="GO:0005801">
    <property type="term" value="C:cis-Golgi network"/>
    <property type="evidence" value="ECO:0007669"/>
    <property type="project" value="TreeGrafter"/>
</dbReference>
<dbReference type="GO" id="GO:0005796">
    <property type="term" value="C:Golgi lumen"/>
    <property type="evidence" value="ECO:0007669"/>
    <property type="project" value="TreeGrafter"/>
</dbReference>